<keyword evidence="8" id="KW-1185">Reference proteome</keyword>
<evidence type="ECO:0000256" key="3">
    <source>
        <dbReference type="ARBA" id="ARBA00022833"/>
    </source>
</evidence>
<dbReference type="PROSITE" id="PS50178">
    <property type="entry name" value="ZF_FYVE"/>
    <property type="match status" value="1"/>
</dbReference>
<dbReference type="InterPro" id="IPR052727">
    <property type="entry name" value="Rab4/Rab5_effector"/>
</dbReference>
<dbReference type="CDD" id="cd00065">
    <property type="entry name" value="FYVE_like_SF"/>
    <property type="match status" value="1"/>
</dbReference>
<feature type="domain" description="FYVE-type" evidence="6">
    <location>
        <begin position="828"/>
        <end position="888"/>
    </location>
</feature>
<evidence type="ECO:0000256" key="2">
    <source>
        <dbReference type="ARBA" id="ARBA00022771"/>
    </source>
</evidence>
<dbReference type="Proteomes" id="UP001146120">
    <property type="component" value="Unassembled WGS sequence"/>
</dbReference>
<reference evidence="7" key="1">
    <citation type="submission" date="2022-11" db="EMBL/GenBank/DDBJ databases">
        <authorList>
            <person name="Morgan W.R."/>
            <person name="Tartar A."/>
        </authorList>
    </citation>
    <scope>NUCLEOTIDE SEQUENCE</scope>
    <source>
        <strain evidence="7">ARSEF 373</strain>
    </source>
</reference>
<proteinExistence type="predicted"/>
<dbReference type="SUPFAM" id="SSF57903">
    <property type="entry name" value="FYVE/PHD zinc finger"/>
    <property type="match status" value="2"/>
</dbReference>
<gene>
    <name evidence="7" type="ORF">N0F65_000266</name>
</gene>
<dbReference type="InterPro" id="IPR011011">
    <property type="entry name" value="Znf_FYVE_PHD"/>
</dbReference>
<dbReference type="PANTHER" id="PTHR13510:SF44">
    <property type="entry name" value="RABENOSYN-5"/>
    <property type="match status" value="1"/>
</dbReference>
<reference evidence="7" key="2">
    <citation type="journal article" date="2023" name="Microbiol Resour">
        <title>Decontamination and Annotation of the Draft Genome Sequence of the Oomycete Lagenidium giganteum ARSEF 373.</title>
        <authorList>
            <person name="Morgan W.R."/>
            <person name="Tartar A."/>
        </authorList>
    </citation>
    <scope>NUCLEOTIDE SEQUENCE</scope>
    <source>
        <strain evidence="7">ARSEF 373</strain>
    </source>
</reference>
<dbReference type="EMBL" id="DAKRPA010000037">
    <property type="protein sequence ID" value="DBA02019.1"/>
    <property type="molecule type" value="Genomic_DNA"/>
</dbReference>
<comment type="caution">
    <text evidence="7">The sequence shown here is derived from an EMBL/GenBank/DDBJ whole genome shotgun (WGS) entry which is preliminary data.</text>
</comment>
<accession>A0AAV2Z7M5</accession>
<evidence type="ECO:0000256" key="5">
    <source>
        <dbReference type="SAM" id="MobiDB-lite"/>
    </source>
</evidence>
<dbReference type="InterPro" id="IPR017455">
    <property type="entry name" value="Znf_FYVE-rel"/>
</dbReference>
<dbReference type="InterPro" id="IPR023393">
    <property type="entry name" value="START-like_dom_sf"/>
</dbReference>
<feature type="region of interest" description="Disordered" evidence="5">
    <location>
        <begin position="1172"/>
        <end position="1193"/>
    </location>
</feature>
<dbReference type="PANTHER" id="PTHR13510">
    <property type="entry name" value="FYVE-FINGER-CONTAINING RAB5 EFFECTOR PROTEIN RABENOSYN-5-RELATED"/>
    <property type="match status" value="1"/>
</dbReference>
<organism evidence="7 8">
    <name type="scientific">Lagenidium giganteum</name>
    <dbReference type="NCBI Taxonomy" id="4803"/>
    <lineage>
        <taxon>Eukaryota</taxon>
        <taxon>Sar</taxon>
        <taxon>Stramenopiles</taxon>
        <taxon>Oomycota</taxon>
        <taxon>Peronosporomycetes</taxon>
        <taxon>Pythiales</taxon>
        <taxon>Pythiaceae</taxon>
    </lineage>
</organism>
<evidence type="ECO:0000256" key="4">
    <source>
        <dbReference type="PROSITE-ProRule" id="PRU00091"/>
    </source>
</evidence>
<evidence type="ECO:0000256" key="1">
    <source>
        <dbReference type="ARBA" id="ARBA00022723"/>
    </source>
</evidence>
<evidence type="ECO:0000313" key="7">
    <source>
        <dbReference type="EMBL" id="DBA02019.1"/>
    </source>
</evidence>
<keyword evidence="3" id="KW-0862">Zinc</keyword>
<dbReference type="Gene3D" id="3.30.530.20">
    <property type="match status" value="3"/>
</dbReference>
<protein>
    <recommendedName>
        <fullName evidence="6">FYVE-type domain-containing protein</fullName>
    </recommendedName>
</protein>
<keyword evidence="2 4" id="KW-0863">Zinc-finger</keyword>
<evidence type="ECO:0000313" key="8">
    <source>
        <dbReference type="Proteomes" id="UP001146120"/>
    </source>
</evidence>
<dbReference type="GO" id="GO:0008270">
    <property type="term" value="F:zinc ion binding"/>
    <property type="evidence" value="ECO:0007669"/>
    <property type="project" value="UniProtKB-KW"/>
</dbReference>
<evidence type="ECO:0000259" key="6">
    <source>
        <dbReference type="PROSITE" id="PS50178"/>
    </source>
</evidence>
<sequence>MTWGLRRKSPSTPKVSTPVATTPMAMAAAVEPPNGAPAMGFPLPDDYFPQVVLSEGERNTYRAKVNAALALALEAERPLFVSNYRSANNAEWKCIKTKGTMRFYKSTTAPVVHEDDSNAVATPSVMSIGTIEGTLEDAIYGVYHASTPEMRATTRFLGTEALDSAVLCTIDRGTEEDRFRYLGLKWRVTETPGRSLVKNRDSCVLEYMGISTDAHGDRFAFHVAESVDHPMCPPFSSKLSLRASTHVQCIYRQLRPGVVGVFLRGSFSMAGRIPAFIARRAMADIFFSVGRSIECAEAKKLTMLAQQRGDHSVLTRPGAVHSSVVANASCGICLSTVGYLSAKSMSWCQVCCKQVCSNCRTRKHLLVERSKVKISCCKQCIVDARELYVEPNQGFAPISIATMLGYDAIASGVTITQSDVSEVSAMSVTMETSRTHDTDLDSLYTPSSNSSSDASTWMVNDGDISKLTISNYSTDSMMSSSVSTPTSSYGEATGWSAARFFLVARSLRDPTIAFHIDGVGGHTLRGQQRTQTTMRNGNVSFPLPRGYFGDVRLSSAEQNNLRQLAQSQVDAALAAERNYVHIQHGEPDKNEWRLVKKKEHLNIYRRRRGAKRSANNGATHTPAMLAIGCMEGTLEDVIFGSYDKTHDEMKMATTFNCPGTKDCTVLSTIEMATLDDPYHYLGLKWMASQLPAPSFLLKDRDWCYLESLGITADSNGERYGYHVVHSVDQPNCPAFRSRSIVRAQAFFTFIYRQDKRGMVDVFAQGSFDPAGEMVGKFAVVATSEILSGVFRTVRCAEAKKLTLLALDPVSFEQRIHRNKKQRQLSASSPTGECCSLCSKVKSTFDRLRACRVCGMPVCAKCRVKKHIFAGEDGPTRVPCCQNCIVKAKTMNIRPAEVDLLSDHSHILKHLLLEHQHDDGTQTSYHGSQSNGVKRGSLHESDYTIWRASLTDTNATNVSQDEDHEEILDACSQSPQPHHRPSLVVEEEVTVTALAERDHIMPCLPPTHADEALAHQQALIWKMMQLRTAAEQAYELTQASGALMRSAEGTRRPLSRRRYFGTSSSAAVVAALFIQQHTHGFARMRSPSVSFHALIAHVNAFCSGCAMKFPLPQNALPHVDLDSAYAIRLQKEAEGLVQHHMRAYETHLYEKHGQINFNQWKLIRQRENVAVYKRQRRSDVTPKRQPSKSNSSKMRPCHVMGLGTIAGTVEDAIYGMMASTTKAMKLRTSYIKDGLIDAAVLQTLVAPTPEDPLRLVALKWMVKKSALKNVIRHRDFVFIESMGVRRNAHGEKIGYHLMHSVEVPPSMFPPHLVDQLHTVRAKLSFCYLYRQLGSNTIDYFLRGCAEPFGNVHPLIGALSAADGLAVCWRSIRAAEMNKLAFFFQLHTQLRVGKPSSEFLDNRGCQLCQDEFNVISSGDSCQLCQQMHCSKCIVFRKMSFLVDNCVERVVRRRIAICTTCMMRVKNTSAEQIAVEQIGLAAADDKVEYIERFSSEVSTTTSDLMLYPSFVRWENLSVSSSMSIE</sequence>
<keyword evidence="1" id="KW-0479">Metal-binding</keyword>
<name>A0AAV2Z7M5_9STRA</name>